<evidence type="ECO:0000313" key="5">
    <source>
        <dbReference type="EMBL" id="AAT89512.1"/>
    </source>
</evidence>
<organism evidence="5 6">
    <name type="scientific">Leifsonia xyli subsp. xyli (strain CTCB07)</name>
    <dbReference type="NCBI Taxonomy" id="281090"/>
    <lineage>
        <taxon>Bacteria</taxon>
        <taxon>Bacillati</taxon>
        <taxon>Actinomycetota</taxon>
        <taxon>Actinomycetes</taxon>
        <taxon>Micrococcales</taxon>
        <taxon>Microbacteriaceae</taxon>
        <taxon>Leifsonia</taxon>
    </lineage>
</organism>
<sequence>MTIPAATASHRLPPTELRSPDSTGLDELSTLERLRLLNAHDRRAMEAVAEALPRVADLVDQAAPRVRRGGVVHYFGEGTPGRLAVLDAAELLPTFHLEPGIVTAHIAGGERALTVAVEDSEDFVADGERDADLLGPDDVAIGVTASGSTPYVGGALRRARERGAFTALVTSTPDAALAGLADILIAVETGPEVLTGSTRLGAGTAQKTILSGFSTALMIALGRTYSNLMVSVVATNAKLR</sequence>
<dbReference type="Proteomes" id="UP000001306">
    <property type="component" value="Chromosome"/>
</dbReference>
<feature type="domain" description="SIS" evidence="4">
    <location>
        <begin position="62"/>
        <end position="223"/>
    </location>
</feature>
<gene>
    <name evidence="5" type="ordered locus">Lxx17600</name>
</gene>
<dbReference type="Pfam" id="PF22645">
    <property type="entry name" value="GKRP_SIS_N"/>
    <property type="match status" value="1"/>
</dbReference>
<dbReference type="EMBL" id="AE016822">
    <property type="protein sequence ID" value="AAT89512.1"/>
    <property type="molecule type" value="Genomic_DNA"/>
</dbReference>
<dbReference type="GO" id="GO:0009254">
    <property type="term" value="P:peptidoglycan turnover"/>
    <property type="evidence" value="ECO:0007669"/>
    <property type="project" value="TreeGrafter"/>
</dbReference>
<dbReference type="PANTHER" id="PTHR10088:SF4">
    <property type="entry name" value="GLUCOKINASE REGULATORY PROTEIN"/>
    <property type="match status" value="1"/>
</dbReference>
<evidence type="ECO:0000256" key="1">
    <source>
        <dbReference type="ARBA" id="ARBA00023239"/>
    </source>
</evidence>
<feature type="region of interest" description="Disordered" evidence="3">
    <location>
        <begin position="1"/>
        <end position="24"/>
    </location>
</feature>
<dbReference type="HOGENOM" id="CLU_049049_1_1_11"/>
<dbReference type="GO" id="GO:0097367">
    <property type="term" value="F:carbohydrate derivative binding"/>
    <property type="evidence" value="ECO:0007669"/>
    <property type="project" value="InterPro"/>
</dbReference>
<dbReference type="InterPro" id="IPR001347">
    <property type="entry name" value="SIS_dom"/>
</dbReference>
<dbReference type="GO" id="GO:0046348">
    <property type="term" value="P:amino sugar catabolic process"/>
    <property type="evidence" value="ECO:0007669"/>
    <property type="project" value="InterPro"/>
</dbReference>
<dbReference type="PROSITE" id="PS51464">
    <property type="entry name" value="SIS"/>
    <property type="match status" value="1"/>
</dbReference>
<dbReference type="CDD" id="cd05007">
    <property type="entry name" value="SIS_Etherase"/>
    <property type="match status" value="1"/>
</dbReference>
<dbReference type="NCBIfam" id="NF003915">
    <property type="entry name" value="PRK05441.1"/>
    <property type="match status" value="1"/>
</dbReference>
<dbReference type="InterPro" id="IPR046348">
    <property type="entry name" value="SIS_dom_sf"/>
</dbReference>
<dbReference type="Gene3D" id="3.40.50.10490">
    <property type="entry name" value="Glucose-6-phosphate isomerase like protein, domain 1"/>
    <property type="match status" value="1"/>
</dbReference>
<evidence type="ECO:0000256" key="3">
    <source>
        <dbReference type="SAM" id="MobiDB-lite"/>
    </source>
</evidence>
<dbReference type="KEGG" id="lxx:Lxx17600"/>
<keyword evidence="1" id="KW-0456">Lyase</keyword>
<reference evidence="5 6" key="1">
    <citation type="journal article" date="2004" name="Mol. Plant Microbe Interact.">
        <title>The genome sequence of the Gram-positive sugarcane pathogen Leifsonia xyli subsp. xyli.</title>
        <authorList>
            <person name="Monteiro-Vitorello C.B."/>
            <person name="Camargo L.E.A."/>
            <person name="Van Sluys M.A."/>
            <person name="Kitajima J.P."/>
            <person name="Truffi D."/>
            <person name="do Amaral A.M."/>
            <person name="Harakava R."/>
            <person name="de Oliveira J.C.F."/>
            <person name="Wood D."/>
            <person name="de Oliveira M.C."/>
            <person name="Miyaki C.Y."/>
            <person name="Takita M.A."/>
            <person name="da Silva A.C.R."/>
            <person name="Furlan L.R."/>
            <person name="Carraro D.M."/>
            <person name="Camarotte G."/>
            <person name="Almeida N.F. Jr."/>
            <person name="Carrer H."/>
            <person name="Coutinho L.L."/>
            <person name="El-Dorry H.A."/>
            <person name="Ferro M.I.T."/>
            <person name="Gagliardi P.R."/>
            <person name="Giglioti E."/>
            <person name="Goldman M.H.S."/>
            <person name="Goldman G.H."/>
            <person name="Kimura E.T."/>
            <person name="Ferro E.S."/>
            <person name="Kuramae E.E."/>
            <person name="Lemos E.G.M."/>
            <person name="Lemos M.V.F."/>
            <person name="Mauro S.M.Z."/>
            <person name="Machado M.A."/>
            <person name="Marino C.L."/>
            <person name="Menck C.F."/>
            <person name="Nunes L.R."/>
            <person name="Oliveira R.C."/>
            <person name="Pereira G.G."/>
            <person name="Siqueira W."/>
            <person name="de Souza A.A."/>
            <person name="Tsai S.M."/>
            <person name="Zanca A.S."/>
            <person name="Simpson A.J.G."/>
            <person name="Brumbley S.M."/>
            <person name="Setubal J.C."/>
        </authorList>
    </citation>
    <scope>NUCLEOTIDE SEQUENCE [LARGE SCALE GENOMIC DNA]</scope>
    <source>
        <strain evidence="5 6">CTCB07</strain>
    </source>
</reference>
<evidence type="ECO:0000256" key="2">
    <source>
        <dbReference type="ARBA" id="ARBA00023277"/>
    </source>
</evidence>
<dbReference type="RefSeq" id="WP_011186500.1">
    <property type="nucleotide sequence ID" value="NC_006087.1"/>
</dbReference>
<dbReference type="PANTHER" id="PTHR10088">
    <property type="entry name" value="GLUCOKINASE REGULATORY PROTEIN"/>
    <property type="match status" value="1"/>
</dbReference>
<dbReference type="InterPro" id="IPR005488">
    <property type="entry name" value="Etherase_MurQ"/>
</dbReference>
<keyword evidence="6" id="KW-1185">Reference proteome</keyword>
<keyword evidence="2" id="KW-0119">Carbohydrate metabolism</keyword>
<protein>
    <recommendedName>
        <fullName evidence="4">SIS domain-containing protein</fullName>
    </recommendedName>
</protein>
<evidence type="ECO:0000259" key="4">
    <source>
        <dbReference type="PROSITE" id="PS51464"/>
    </source>
</evidence>
<accession>Q6ADN4</accession>
<dbReference type="AlphaFoldDB" id="Q6ADN4"/>
<dbReference type="InterPro" id="IPR040190">
    <property type="entry name" value="MURQ/GCKR"/>
</dbReference>
<dbReference type="STRING" id="281090.Lxx17600"/>
<dbReference type="GO" id="GO:0016803">
    <property type="term" value="F:ether hydrolase activity"/>
    <property type="evidence" value="ECO:0007669"/>
    <property type="project" value="TreeGrafter"/>
</dbReference>
<dbReference type="SUPFAM" id="SSF53697">
    <property type="entry name" value="SIS domain"/>
    <property type="match status" value="1"/>
</dbReference>
<proteinExistence type="predicted"/>
<evidence type="ECO:0000313" key="6">
    <source>
        <dbReference type="Proteomes" id="UP000001306"/>
    </source>
</evidence>
<name>Q6ADN4_LEIXX</name>
<dbReference type="GO" id="GO:0016835">
    <property type="term" value="F:carbon-oxygen lyase activity"/>
    <property type="evidence" value="ECO:0007669"/>
    <property type="project" value="InterPro"/>
</dbReference>
<dbReference type="eggNOG" id="COG2103">
    <property type="taxonomic scope" value="Bacteria"/>
</dbReference>